<comment type="function">
    <text evidence="12">Catalyzes the phosphorylation of ribose at O-5 in a reaction requiring ATP and magnesium. The resulting D-ribose-5-phosphate can then be used either for sythesis of nucleotides, histidine, and tryptophan, or as a component of the pentose phosphate pathway.</text>
</comment>
<feature type="active site" description="Proton acceptor" evidence="12">
    <location>
        <position position="254"/>
    </location>
</feature>
<keyword evidence="7 12" id="KW-0418">Kinase</keyword>
<keyword evidence="11 12" id="KW-0119">Carbohydrate metabolism</keyword>
<dbReference type="SUPFAM" id="SSF53613">
    <property type="entry name" value="Ribokinase-like"/>
    <property type="match status" value="1"/>
</dbReference>
<dbReference type="PANTHER" id="PTHR10584:SF166">
    <property type="entry name" value="RIBOKINASE"/>
    <property type="match status" value="1"/>
</dbReference>
<evidence type="ECO:0000256" key="3">
    <source>
        <dbReference type="ARBA" id="ARBA00016943"/>
    </source>
</evidence>
<comment type="cofactor">
    <cofactor evidence="12">
        <name>Mg(2+)</name>
        <dbReference type="ChEBI" id="CHEBI:18420"/>
    </cofactor>
    <text evidence="12">Requires a divalent cation, most likely magnesium in vivo, as an electrophilic catalyst to aid phosphoryl group transfer. It is the chelate of the metal and the nucleotide that is the actual substrate.</text>
</comment>
<evidence type="ECO:0000256" key="6">
    <source>
        <dbReference type="ARBA" id="ARBA00022741"/>
    </source>
</evidence>
<dbReference type="InterPro" id="IPR011877">
    <property type="entry name" value="Ribokinase"/>
</dbReference>
<keyword evidence="4 12" id="KW-0808">Transferase</keyword>
<keyword evidence="15" id="KW-1185">Reference proteome</keyword>
<dbReference type="PRINTS" id="PR00990">
    <property type="entry name" value="RIBOKINASE"/>
</dbReference>
<dbReference type="EC" id="2.7.1.15" evidence="2 12"/>
<dbReference type="GO" id="GO:0004747">
    <property type="term" value="F:ribokinase activity"/>
    <property type="evidence" value="ECO:0007669"/>
    <property type="project" value="UniProtKB-UniRule"/>
</dbReference>
<evidence type="ECO:0000256" key="1">
    <source>
        <dbReference type="ARBA" id="ARBA00005380"/>
    </source>
</evidence>
<dbReference type="HAMAP" id="MF_01987">
    <property type="entry name" value="Ribokinase"/>
    <property type="match status" value="1"/>
</dbReference>
<dbReference type="InterPro" id="IPR002139">
    <property type="entry name" value="Ribo/fructo_kinase"/>
</dbReference>
<evidence type="ECO:0000256" key="10">
    <source>
        <dbReference type="ARBA" id="ARBA00022958"/>
    </source>
</evidence>
<dbReference type="InterPro" id="IPR011611">
    <property type="entry name" value="PfkB_dom"/>
</dbReference>
<evidence type="ECO:0000259" key="13">
    <source>
        <dbReference type="Pfam" id="PF00294"/>
    </source>
</evidence>
<accession>A0A7G5C0C9</accession>
<dbReference type="KEGG" id="cchl:FPL14_16815"/>
<reference evidence="14 15" key="1">
    <citation type="submission" date="2019-07" db="EMBL/GenBank/DDBJ databases">
        <authorList>
            <person name="Kim J.K."/>
            <person name="Cheong H.-M."/>
            <person name="Choi Y."/>
            <person name="Hwang K.J."/>
            <person name="Lee S."/>
            <person name="Choi C."/>
        </authorList>
    </citation>
    <scope>NUCLEOTIDE SEQUENCE [LARGE SCALE GENOMIC DNA]</scope>
    <source>
        <strain evidence="14 15">KS 22</strain>
    </source>
</reference>
<evidence type="ECO:0000256" key="12">
    <source>
        <dbReference type="HAMAP-Rule" id="MF_01987"/>
    </source>
</evidence>
<sequence>MRRPRIAVVGSLNMDLVVSTERMPKVGETISGQTIHYIPGGKGANQAVGCARLGAEVHMIGAVGDDMFGSSMMSNMQDNGVLPDGIGIIEGTPTGIASILHTPEDNCIVIIPGANGEVTPSRVEQSASFITQADLLLVQLEIPLESVHAALRIAKSAGVRTVLNPAPARDLPIDLLKLADYITPNETEFASLGGFKESDGQDAWQAGLADWEQRYGSKVILTRGEHGASYWKDRAAVTIPAPMVEVVDSTGAGDCLNAAFGFSLASGWSLEQSLTFAVKAASLSVTKFGAQAGMPLVEDVGRME</sequence>
<dbReference type="RefSeq" id="WP_182298891.1">
    <property type="nucleotide sequence ID" value="NZ_CP041969.1"/>
</dbReference>
<comment type="similarity">
    <text evidence="12">Belongs to the carbohydrate kinase PfkB family. Ribokinase subfamily.</text>
</comment>
<dbReference type="PROSITE" id="PS00583">
    <property type="entry name" value="PFKB_KINASES_1"/>
    <property type="match status" value="1"/>
</dbReference>
<dbReference type="GO" id="GO:0005524">
    <property type="term" value="F:ATP binding"/>
    <property type="evidence" value="ECO:0007669"/>
    <property type="project" value="UniProtKB-UniRule"/>
</dbReference>
<evidence type="ECO:0000313" key="14">
    <source>
        <dbReference type="EMBL" id="QMV42663.1"/>
    </source>
</evidence>
<feature type="binding site" evidence="12">
    <location>
        <position position="254"/>
    </location>
    <ligand>
        <name>substrate</name>
    </ligand>
</feature>
<gene>
    <name evidence="12 14" type="primary">rbsK</name>
    <name evidence="14" type="ORF">FPL14_16815</name>
</gene>
<feature type="domain" description="Carbohydrate kinase PfkB" evidence="13">
    <location>
        <begin position="5"/>
        <end position="295"/>
    </location>
</feature>
<evidence type="ECO:0000256" key="4">
    <source>
        <dbReference type="ARBA" id="ARBA00022679"/>
    </source>
</evidence>
<feature type="binding site" evidence="12">
    <location>
        <begin position="41"/>
        <end position="45"/>
    </location>
    <ligand>
        <name>substrate</name>
    </ligand>
</feature>
<keyword evidence="9 12" id="KW-0460">Magnesium</keyword>
<keyword evidence="6 12" id="KW-0547">Nucleotide-binding</keyword>
<evidence type="ECO:0000256" key="8">
    <source>
        <dbReference type="ARBA" id="ARBA00022840"/>
    </source>
</evidence>
<evidence type="ECO:0000256" key="5">
    <source>
        <dbReference type="ARBA" id="ARBA00022723"/>
    </source>
</evidence>
<dbReference type="GO" id="GO:0005829">
    <property type="term" value="C:cytosol"/>
    <property type="evidence" value="ECO:0007669"/>
    <property type="project" value="TreeGrafter"/>
</dbReference>
<evidence type="ECO:0000256" key="11">
    <source>
        <dbReference type="ARBA" id="ARBA00023277"/>
    </source>
</evidence>
<feature type="binding site" evidence="12">
    <location>
        <begin position="253"/>
        <end position="254"/>
    </location>
    <ligand>
        <name>ATP</name>
        <dbReference type="ChEBI" id="CHEBI:30616"/>
    </ligand>
</feature>
<dbReference type="InterPro" id="IPR029056">
    <property type="entry name" value="Ribokinase-like"/>
</dbReference>
<dbReference type="GO" id="GO:0019303">
    <property type="term" value="P:D-ribose catabolic process"/>
    <property type="evidence" value="ECO:0007669"/>
    <property type="project" value="UniProtKB-UniRule"/>
</dbReference>
<comment type="similarity">
    <text evidence="1">Belongs to the carbohydrate kinase pfkB family.</text>
</comment>
<feature type="binding site" evidence="12">
    <location>
        <position position="284"/>
    </location>
    <ligand>
        <name>K(+)</name>
        <dbReference type="ChEBI" id="CHEBI:29103"/>
    </ligand>
</feature>
<feature type="binding site" evidence="12">
    <location>
        <begin position="222"/>
        <end position="227"/>
    </location>
    <ligand>
        <name>ATP</name>
        <dbReference type="ChEBI" id="CHEBI:30616"/>
    </ligand>
</feature>
<dbReference type="Proteomes" id="UP000515679">
    <property type="component" value="Chromosome"/>
</dbReference>
<feature type="binding site" evidence="12">
    <location>
        <position position="141"/>
    </location>
    <ligand>
        <name>substrate</name>
    </ligand>
</feature>
<feature type="binding site" evidence="12">
    <location>
        <position position="185"/>
    </location>
    <ligand>
        <name>ATP</name>
        <dbReference type="ChEBI" id="CHEBI:30616"/>
    </ligand>
</feature>
<evidence type="ECO:0000256" key="7">
    <source>
        <dbReference type="ARBA" id="ARBA00022777"/>
    </source>
</evidence>
<dbReference type="AlphaFoldDB" id="A0A7G5C0C9"/>
<comment type="pathway">
    <text evidence="12">Carbohydrate metabolism; D-ribose degradation; D-ribose 5-phosphate from beta-D-ribopyranose: step 2/2.</text>
</comment>
<proteinExistence type="inferred from homology"/>
<evidence type="ECO:0000256" key="9">
    <source>
        <dbReference type="ARBA" id="ARBA00022842"/>
    </source>
</evidence>
<feature type="binding site" evidence="12">
    <location>
        <position position="289"/>
    </location>
    <ligand>
        <name>K(+)</name>
        <dbReference type="ChEBI" id="CHEBI:29103"/>
    </ligand>
</feature>
<name>A0A7G5C0C9_9BACL</name>
<dbReference type="Gene3D" id="3.40.1190.20">
    <property type="match status" value="1"/>
</dbReference>
<dbReference type="GO" id="GO:0046872">
    <property type="term" value="F:metal ion binding"/>
    <property type="evidence" value="ECO:0007669"/>
    <property type="project" value="UniProtKB-KW"/>
</dbReference>
<keyword evidence="10 12" id="KW-0630">Potassium</keyword>
<dbReference type="EMBL" id="CP041969">
    <property type="protein sequence ID" value="QMV42663.1"/>
    <property type="molecule type" value="Genomic_DNA"/>
</dbReference>
<keyword evidence="5 12" id="KW-0479">Metal-binding</keyword>
<dbReference type="InterPro" id="IPR002173">
    <property type="entry name" value="Carboh/pur_kinase_PfkB_CS"/>
</dbReference>
<feature type="binding site" evidence="12">
    <location>
        <position position="287"/>
    </location>
    <ligand>
        <name>K(+)</name>
        <dbReference type="ChEBI" id="CHEBI:29103"/>
    </ligand>
</feature>
<feature type="binding site" evidence="12">
    <location>
        <position position="250"/>
    </location>
    <ligand>
        <name>K(+)</name>
        <dbReference type="ChEBI" id="CHEBI:29103"/>
    </ligand>
</feature>
<dbReference type="UniPathway" id="UPA00916">
    <property type="reaction ID" value="UER00889"/>
</dbReference>
<comment type="catalytic activity">
    <reaction evidence="12">
        <text>D-ribose + ATP = D-ribose 5-phosphate + ADP + H(+)</text>
        <dbReference type="Rhea" id="RHEA:13697"/>
        <dbReference type="ChEBI" id="CHEBI:15378"/>
        <dbReference type="ChEBI" id="CHEBI:30616"/>
        <dbReference type="ChEBI" id="CHEBI:47013"/>
        <dbReference type="ChEBI" id="CHEBI:78346"/>
        <dbReference type="ChEBI" id="CHEBI:456216"/>
        <dbReference type="EC" id="2.7.1.15"/>
    </reaction>
</comment>
<comment type="caution">
    <text evidence="12">Lacks conserved residue(s) required for the propagation of feature annotation.</text>
</comment>
<feature type="binding site" evidence="12">
    <location>
        <begin position="13"/>
        <end position="15"/>
    </location>
    <ligand>
        <name>substrate</name>
    </ligand>
</feature>
<organism evidence="14 15">
    <name type="scientific">Cohnella cholangitidis</name>
    <dbReference type="NCBI Taxonomy" id="2598458"/>
    <lineage>
        <taxon>Bacteria</taxon>
        <taxon>Bacillati</taxon>
        <taxon>Bacillota</taxon>
        <taxon>Bacilli</taxon>
        <taxon>Bacillales</taxon>
        <taxon>Paenibacillaceae</taxon>
        <taxon>Cohnella</taxon>
    </lineage>
</organism>
<comment type="subunit">
    <text evidence="12">Homodimer.</text>
</comment>
<comment type="activity regulation">
    <text evidence="12">Activated by a monovalent cation that binds near, but not in, the active site. The most likely occupant of the site in vivo is potassium. Ion binding induces a conformational change that may alter substrate affinity.</text>
</comment>
<comment type="subcellular location">
    <subcellularLocation>
        <location evidence="12">Cytoplasm</location>
    </subcellularLocation>
</comment>
<protein>
    <recommendedName>
        <fullName evidence="3 12">Ribokinase</fullName>
        <shortName evidence="12">RK</shortName>
        <ecNumber evidence="2 12">2.7.1.15</ecNumber>
    </recommendedName>
</protein>
<dbReference type="CDD" id="cd01174">
    <property type="entry name" value="ribokinase"/>
    <property type="match status" value="1"/>
</dbReference>
<dbReference type="Pfam" id="PF00294">
    <property type="entry name" value="PfkB"/>
    <property type="match status" value="1"/>
</dbReference>
<evidence type="ECO:0000256" key="2">
    <source>
        <dbReference type="ARBA" id="ARBA00012035"/>
    </source>
</evidence>
<dbReference type="PANTHER" id="PTHR10584">
    <property type="entry name" value="SUGAR KINASE"/>
    <property type="match status" value="1"/>
</dbReference>
<keyword evidence="12" id="KW-0963">Cytoplasm</keyword>
<evidence type="ECO:0000313" key="15">
    <source>
        <dbReference type="Proteomes" id="UP000515679"/>
    </source>
</evidence>
<feature type="binding site" evidence="12">
    <location>
        <position position="248"/>
    </location>
    <ligand>
        <name>K(+)</name>
        <dbReference type="ChEBI" id="CHEBI:29103"/>
    </ligand>
</feature>
<dbReference type="NCBIfam" id="TIGR02152">
    <property type="entry name" value="D_ribokin_bact"/>
    <property type="match status" value="1"/>
</dbReference>
<keyword evidence="8 12" id="KW-0067">ATP-binding</keyword>